<dbReference type="Proteomes" id="UP001056778">
    <property type="component" value="Chromosome 1"/>
</dbReference>
<dbReference type="EMBL" id="CM043015">
    <property type="protein sequence ID" value="KAI4470588.1"/>
    <property type="molecule type" value="Genomic_DNA"/>
</dbReference>
<gene>
    <name evidence="1" type="ORF">MML48_1g14109</name>
</gene>
<sequence length="482" mass="54316">MTIHSLIENYGEKTFLDLDMTQLNIDNAYLITTNYRGSNTFLYSKYKECINCPFTNEFSSYLPLNRTDIITTGQEKLYKVTTEQIDVLPSNPSDDTFCDLDTNFEEFGVYQLTINDSNCTVKILKEPVNIYMPIITVLIIYSILFILLQLYIYLTGKFMHGGIDLNSKSEATNKPRVKSLDTFRGITIALMIFVNYGGGGYRFIDHTVWNGLHIADLVFPWFLWIMGVCIPISIRSTIKTGVSTISALLRITRRSIILFAIGLFLGAGSELTTMRIFGVLQRFAVAYFVVASVCLLAMKYLGNKAEDEELSGTTRLVYRILTTKIMWILTIILIAVHTVILFTVPFEDCPSGYLGPGGYHENGDFFNCTGGITGYIDRKVLGLSHMYQYPEIRSIYRSSFTFDPEGVLGCLPSIVHVFIGVEAGIILMTFKDHIGRIKRWVIWAAFFGIGGGALCGFSKESGVIPLNKHLWYYCIFLDLAVS</sequence>
<name>A0ACB9TUG2_HOLOL</name>
<evidence type="ECO:0000313" key="1">
    <source>
        <dbReference type="EMBL" id="KAI4470588.1"/>
    </source>
</evidence>
<reference evidence="1" key="1">
    <citation type="submission" date="2022-04" db="EMBL/GenBank/DDBJ databases">
        <title>Chromosome-scale genome assembly of Holotrichia oblita Faldermann.</title>
        <authorList>
            <person name="Rongchong L."/>
        </authorList>
    </citation>
    <scope>NUCLEOTIDE SEQUENCE</scope>
    <source>
        <strain evidence="1">81SQS9</strain>
    </source>
</reference>
<comment type="caution">
    <text evidence="1">The sequence shown here is derived from an EMBL/GenBank/DDBJ whole genome shotgun (WGS) entry which is preliminary data.</text>
</comment>
<evidence type="ECO:0000313" key="2">
    <source>
        <dbReference type="Proteomes" id="UP001056778"/>
    </source>
</evidence>
<accession>A0ACB9TUG2</accession>
<keyword evidence="2" id="KW-1185">Reference proteome</keyword>
<organism evidence="1 2">
    <name type="scientific">Holotrichia oblita</name>
    <name type="common">Chafer beetle</name>
    <dbReference type="NCBI Taxonomy" id="644536"/>
    <lineage>
        <taxon>Eukaryota</taxon>
        <taxon>Metazoa</taxon>
        <taxon>Ecdysozoa</taxon>
        <taxon>Arthropoda</taxon>
        <taxon>Hexapoda</taxon>
        <taxon>Insecta</taxon>
        <taxon>Pterygota</taxon>
        <taxon>Neoptera</taxon>
        <taxon>Endopterygota</taxon>
        <taxon>Coleoptera</taxon>
        <taxon>Polyphaga</taxon>
        <taxon>Scarabaeiformia</taxon>
        <taxon>Scarabaeidae</taxon>
        <taxon>Melolonthinae</taxon>
        <taxon>Holotrichia</taxon>
    </lineage>
</organism>
<protein>
    <submittedName>
        <fullName evidence="1">Uncharacterized protein</fullName>
    </submittedName>
</protein>
<proteinExistence type="predicted"/>